<dbReference type="AlphaFoldDB" id="A0A7J7HM93"/>
<name>A0A7J7HM93_CAMSI</name>
<dbReference type="GO" id="GO:0005794">
    <property type="term" value="C:Golgi apparatus"/>
    <property type="evidence" value="ECO:0007669"/>
    <property type="project" value="TreeGrafter"/>
</dbReference>
<dbReference type="PANTHER" id="PTHR32285:SF239">
    <property type="entry name" value="PROTEIN TRICHOME BIREFRINGENCE-LIKE 34"/>
    <property type="match status" value="1"/>
</dbReference>
<protein>
    <recommendedName>
        <fullName evidence="2">Trichome birefringence-like C-terminal domain-containing protein</fullName>
    </recommendedName>
</protein>
<dbReference type="InterPro" id="IPR029962">
    <property type="entry name" value="TBL"/>
</dbReference>
<evidence type="ECO:0000313" key="3">
    <source>
        <dbReference type="EMBL" id="KAF5953695.1"/>
    </source>
</evidence>
<organism evidence="3 4">
    <name type="scientific">Camellia sinensis</name>
    <name type="common">Tea plant</name>
    <name type="synonym">Thea sinensis</name>
    <dbReference type="NCBI Taxonomy" id="4442"/>
    <lineage>
        <taxon>Eukaryota</taxon>
        <taxon>Viridiplantae</taxon>
        <taxon>Streptophyta</taxon>
        <taxon>Embryophyta</taxon>
        <taxon>Tracheophyta</taxon>
        <taxon>Spermatophyta</taxon>
        <taxon>Magnoliopsida</taxon>
        <taxon>eudicotyledons</taxon>
        <taxon>Gunneridae</taxon>
        <taxon>Pentapetalae</taxon>
        <taxon>asterids</taxon>
        <taxon>Ericales</taxon>
        <taxon>Theaceae</taxon>
        <taxon>Camellia</taxon>
    </lineage>
</organism>
<dbReference type="InterPro" id="IPR026057">
    <property type="entry name" value="TBL_C"/>
</dbReference>
<reference evidence="3 4" key="2">
    <citation type="submission" date="2020-07" db="EMBL/GenBank/DDBJ databases">
        <title>Genome assembly of wild tea tree DASZ reveals pedigree and selection history of tea varieties.</title>
        <authorList>
            <person name="Zhang W."/>
        </authorList>
    </citation>
    <scope>NUCLEOTIDE SEQUENCE [LARGE SCALE GENOMIC DNA]</scope>
    <source>
        <strain evidence="4">cv. G240</strain>
        <tissue evidence="3">Leaf</tissue>
    </source>
</reference>
<dbReference type="PANTHER" id="PTHR32285">
    <property type="entry name" value="PROTEIN TRICHOME BIREFRINGENCE-LIKE 9-RELATED"/>
    <property type="match status" value="1"/>
</dbReference>
<reference evidence="4" key="1">
    <citation type="journal article" date="2020" name="Nat. Commun.">
        <title>Genome assembly of wild tea tree DASZ reveals pedigree and selection history of tea varieties.</title>
        <authorList>
            <person name="Zhang W."/>
            <person name="Zhang Y."/>
            <person name="Qiu H."/>
            <person name="Guo Y."/>
            <person name="Wan H."/>
            <person name="Zhang X."/>
            <person name="Scossa F."/>
            <person name="Alseekh S."/>
            <person name="Zhang Q."/>
            <person name="Wang P."/>
            <person name="Xu L."/>
            <person name="Schmidt M.H."/>
            <person name="Jia X."/>
            <person name="Li D."/>
            <person name="Zhu A."/>
            <person name="Guo F."/>
            <person name="Chen W."/>
            <person name="Ni D."/>
            <person name="Usadel B."/>
            <person name="Fernie A.R."/>
            <person name="Wen W."/>
        </authorList>
    </citation>
    <scope>NUCLEOTIDE SEQUENCE [LARGE SCALE GENOMIC DNA]</scope>
    <source>
        <strain evidence="4">cv. G240</strain>
    </source>
</reference>
<evidence type="ECO:0000313" key="4">
    <source>
        <dbReference type="Proteomes" id="UP000593564"/>
    </source>
</evidence>
<evidence type="ECO:0000259" key="2">
    <source>
        <dbReference type="Pfam" id="PF13839"/>
    </source>
</evidence>
<dbReference type="EMBL" id="JACBKZ010000003">
    <property type="protein sequence ID" value="KAF5953695.1"/>
    <property type="molecule type" value="Genomic_DNA"/>
</dbReference>
<comment type="caution">
    <text evidence="3">The sequence shown here is derived from an EMBL/GenBank/DDBJ whole genome shotgun (WGS) entry which is preliminary data.</text>
</comment>
<dbReference type="GO" id="GO:0016413">
    <property type="term" value="F:O-acetyltransferase activity"/>
    <property type="evidence" value="ECO:0007669"/>
    <property type="project" value="InterPro"/>
</dbReference>
<feature type="domain" description="Trichome birefringence-like C-terminal" evidence="2">
    <location>
        <begin position="152"/>
        <end position="436"/>
    </location>
</feature>
<gene>
    <name evidence="3" type="ORF">HYC85_006551</name>
</gene>
<feature type="domain" description="Trichome birefringence-like C-terminal" evidence="2">
    <location>
        <begin position="3"/>
        <end position="151"/>
    </location>
</feature>
<proteinExistence type="inferred from homology"/>
<comment type="similarity">
    <text evidence="1">Belongs to the PC-esterase family. TBL subfamily.</text>
</comment>
<accession>A0A7J7HM93</accession>
<sequence>MLRWGSFESPNKTYKEVEMVHTLEMALKTWSNWLEINVNRSKTKIYFVSLSAIHGRGEEWGKNKGENCYNETVPILKEGYHGSESDPRIMQKVEAAIDKLKRRGLKVQMLNITQLSEYRKDAHTTIYRRQWGHLTKEELANPKTCADCIHWFNATELLERIRGKRVVYVGDSLNRDQWVSMVCLVESAIPPTLKSKHINGNLLIFTATEYNATIEFYWAPLLVESNSDNPVSHRLPDRIVRIKSIEKHARHWTNADILVFNSYLWWRRPKMKLLWGSFESPDQIIKEVEMLRSYEMALKTWSEWLDCHINRTKTRLFFMSMSPTHLWGAEWGRPQTENCYNETMPIFQEGYWGSGSDMRMMRIAAETIQQLRTRGLKIQMLNITQLSEYRKEAHPAIHRRQWVPLTEEQKANPTSYADCVHWCLPGVPDVWNELLYVYILYYFS</sequence>
<keyword evidence="4" id="KW-1185">Reference proteome</keyword>
<evidence type="ECO:0000256" key="1">
    <source>
        <dbReference type="ARBA" id="ARBA00007727"/>
    </source>
</evidence>
<dbReference type="Pfam" id="PF13839">
    <property type="entry name" value="PC-Esterase"/>
    <property type="match status" value="2"/>
</dbReference>
<dbReference type="Proteomes" id="UP000593564">
    <property type="component" value="Unassembled WGS sequence"/>
</dbReference>